<reference evidence="3 4" key="1">
    <citation type="submission" date="2024-01" db="EMBL/GenBank/DDBJ databases">
        <title>Draft genome sequence of Gordonia sp. LSe1-13.</title>
        <authorList>
            <person name="Suphannarot A."/>
            <person name="Mingma R."/>
        </authorList>
    </citation>
    <scope>NUCLEOTIDE SEQUENCE [LARGE SCALE GENOMIC DNA]</scope>
    <source>
        <strain evidence="3 4">LSe1-13</strain>
    </source>
</reference>
<dbReference type="Gene3D" id="3.40.50.720">
    <property type="entry name" value="NAD(P)-binding Rossmann-like Domain"/>
    <property type="match status" value="1"/>
</dbReference>
<dbReference type="NCBIfam" id="NF009092">
    <property type="entry name" value="PRK12428.1"/>
    <property type="match status" value="1"/>
</dbReference>
<comment type="similarity">
    <text evidence="1">Belongs to the short-chain dehydrogenases/reductases (SDR) family.</text>
</comment>
<dbReference type="InterPro" id="IPR002347">
    <property type="entry name" value="SDR_fam"/>
</dbReference>
<dbReference type="EMBL" id="JAZDUF010000001">
    <property type="protein sequence ID" value="MEE3849604.1"/>
    <property type="molecule type" value="Genomic_DNA"/>
</dbReference>
<protein>
    <submittedName>
        <fullName evidence="3">Coniferyl-alcohol dehydrogenase</fullName>
        <ecNumber evidence="3">1.1.1.194</ecNumber>
    </submittedName>
</protein>
<comment type="caution">
    <text evidence="3">The sequence shown here is derived from an EMBL/GenBank/DDBJ whole genome shotgun (WGS) entry which is preliminary data.</text>
</comment>
<name>A0ABU7M916_9ACTN</name>
<dbReference type="RefSeq" id="WP_330431231.1">
    <property type="nucleotide sequence ID" value="NZ_JAZDUF010000001.1"/>
</dbReference>
<dbReference type="InterPro" id="IPR051122">
    <property type="entry name" value="SDR_DHRS6-like"/>
</dbReference>
<keyword evidence="4" id="KW-1185">Reference proteome</keyword>
<dbReference type="Pfam" id="PF13561">
    <property type="entry name" value="adh_short_C2"/>
    <property type="match status" value="1"/>
</dbReference>
<evidence type="ECO:0000256" key="2">
    <source>
        <dbReference type="ARBA" id="ARBA00023002"/>
    </source>
</evidence>
<evidence type="ECO:0000313" key="4">
    <source>
        <dbReference type="Proteomes" id="UP001347146"/>
    </source>
</evidence>
<organism evidence="3 4">
    <name type="scientific">Gordonia sesuvii</name>
    <dbReference type="NCBI Taxonomy" id="3116777"/>
    <lineage>
        <taxon>Bacteria</taxon>
        <taxon>Bacillati</taxon>
        <taxon>Actinomycetota</taxon>
        <taxon>Actinomycetes</taxon>
        <taxon>Mycobacteriales</taxon>
        <taxon>Gordoniaceae</taxon>
        <taxon>Gordonia</taxon>
    </lineage>
</organism>
<dbReference type="EC" id="1.1.1.194" evidence="3"/>
<dbReference type="PANTHER" id="PTHR43477">
    <property type="entry name" value="DIHYDROANTICAPSIN 7-DEHYDROGENASE"/>
    <property type="match status" value="1"/>
</dbReference>
<evidence type="ECO:0000256" key="1">
    <source>
        <dbReference type="ARBA" id="ARBA00006484"/>
    </source>
</evidence>
<dbReference type="Proteomes" id="UP001347146">
    <property type="component" value="Unassembled WGS sequence"/>
</dbReference>
<dbReference type="InterPro" id="IPR036291">
    <property type="entry name" value="NAD(P)-bd_dom_sf"/>
</dbReference>
<dbReference type="Pfam" id="PF00106">
    <property type="entry name" value="adh_short"/>
    <property type="match status" value="1"/>
</dbReference>
<dbReference type="PANTHER" id="PTHR43477:SF1">
    <property type="entry name" value="DIHYDROANTICAPSIN 7-DEHYDROGENASE"/>
    <property type="match status" value="1"/>
</dbReference>
<accession>A0ABU7M916</accession>
<dbReference type="SUPFAM" id="SSF51735">
    <property type="entry name" value="NAD(P)-binding Rossmann-fold domains"/>
    <property type="match status" value="1"/>
</dbReference>
<dbReference type="GO" id="GO:0050268">
    <property type="term" value="F:coniferyl-alcohol dehydrogenase activity"/>
    <property type="evidence" value="ECO:0007669"/>
    <property type="project" value="UniProtKB-EC"/>
</dbReference>
<proteinExistence type="inferred from homology"/>
<keyword evidence="2 3" id="KW-0560">Oxidoreductase</keyword>
<evidence type="ECO:0000313" key="3">
    <source>
        <dbReference type="EMBL" id="MEE3849604.1"/>
    </source>
</evidence>
<gene>
    <name evidence="3" type="ORF">VZC37_04635</name>
</gene>
<sequence length="261" mass="27562">MKSAQRKVIVVGAGSGIGAATAARFHDRGDHVLAVDIKPNQTPATEHRQVDLRDAESIRELVDSIGSGWDVLAHVAGVPGTAADADVLRINYLGMRLMAEGVLPLFNPGGAIVAVASTAGMGWVQRLADLEGLLAATDAEAVDSWLAGQEPGYPVYNTSKEAVLIYTKRLSGPAWTKYGVRVNTVSPGPVETPILTDFEKSMGKDTLEMVRAAVGRHGKVDDIVPAIEFLGSPEARWMNGQNLEVDGGFLASMVAGPPIQL</sequence>
<dbReference type="PRINTS" id="PR00081">
    <property type="entry name" value="GDHRDH"/>
</dbReference>